<name>A0ABT0Z7R3_9ACTN</name>
<keyword evidence="3" id="KW-1185">Reference proteome</keyword>
<sequence length="123" mass="12492">MVMGVVGDGAVKVLLGAAFVVGANQIGHLLGVPIWLMVGSGVALLIGGGTEIGYVRSRPMRTYTRLMVAYDSGWVLAALAGVLVAWRGSDGGGEVWVGYQTAAPLALAVFLVAACSERAASAS</sequence>
<proteinExistence type="predicted"/>
<evidence type="ECO:0008006" key="4">
    <source>
        <dbReference type="Google" id="ProtNLM"/>
    </source>
</evidence>
<organism evidence="2 3">
    <name type="scientific">Streptomyces macrolidinus</name>
    <dbReference type="NCBI Taxonomy" id="2952607"/>
    <lineage>
        <taxon>Bacteria</taxon>
        <taxon>Bacillati</taxon>
        <taxon>Actinomycetota</taxon>
        <taxon>Actinomycetes</taxon>
        <taxon>Kitasatosporales</taxon>
        <taxon>Streptomycetaceae</taxon>
        <taxon>Streptomyces</taxon>
    </lineage>
</organism>
<evidence type="ECO:0000313" key="3">
    <source>
        <dbReference type="Proteomes" id="UP001523219"/>
    </source>
</evidence>
<gene>
    <name evidence="2" type="ORF">NGF19_02300</name>
</gene>
<feature type="transmembrane region" description="Helical" evidence="1">
    <location>
        <begin position="98"/>
        <end position="116"/>
    </location>
</feature>
<accession>A0ABT0Z7R3</accession>
<reference evidence="2 3" key="1">
    <citation type="submission" date="2022-05" db="EMBL/GenBank/DDBJ databases">
        <title>Streptomyces sp. nov. RY43-2 isolated from soil of a peat swamp forest.</title>
        <authorList>
            <person name="Kanchanasin P."/>
            <person name="Tanasupawat S."/>
            <person name="Phongsopitanun W."/>
        </authorList>
    </citation>
    <scope>NUCLEOTIDE SEQUENCE [LARGE SCALE GENOMIC DNA]</scope>
    <source>
        <strain evidence="2 3">RY43-2</strain>
    </source>
</reference>
<keyword evidence="1" id="KW-1133">Transmembrane helix</keyword>
<evidence type="ECO:0000256" key="1">
    <source>
        <dbReference type="SAM" id="Phobius"/>
    </source>
</evidence>
<comment type="caution">
    <text evidence="2">The sequence shown here is derived from an EMBL/GenBank/DDBJ whole genome shotgun (WGS) entry which is preliminary data.</text>
</comment>
<dbReference type="EMBL" id="JAMWMR010000002">
    <property type="protein sequence ID" value="MCN9239621.1"/>
    <property type="molecule type" value="Genomic_DNA"/>
</dbReference>
<protein>
    <recommendedName>
        <fullName evidence="4">Integral membrane protein</fullName>
    </recommendedName>
</protein>
<feature type="transmembrane region" description="Helical" evidence="1">
    <location>
        <begin position="34"/>
        <end position="55"/>
    </location>
</feature>
<keyword evidence="1" id="KW-0472">Membrane</keyword>
<evidence type="ECO:0000313" key="2">
    <source>
        <dbReference type="EMBL" id="MCN9239621.1"/>
    </source>
</evidence>
<dbReference type="Proteomes" id="UP001523219">
    <property type="component" value="Unassembled WGS sequence"/>
</dbReference>
<feature type="transmembrane region" description="Helical" evidence="1">
    <location>
        <begin position="67"/>
        <end position="86"/>
    </location>
</feature>
<keyword evidence="1" id="KW-0812">Transmembrane</keyword>